<dbReference type="CDD" id="cd08438">
    <property type="entry name" value="PBP2_CidR"/>
    <property type="match status" value="1"/>
</dbReference>
<dbReference type="InterPro" id="IPR005119">
    <property type="entry name" value="LysR_subst-bd"/>
</dbReference>
<keyword evidence="4" id="KW-0804">Transcription</keyword>
<dbReference type="GO" id="GO:0005829">
    <property type="term" value="C:cytosol"/>
    <property type="evidence" value="ECO:0007669"/>
    <property type="project" value="TreeGrafter"/>
</dbReference>
<evidence type="ECO:0000313" key="8">
    <source>
        <dbReference type="Proteomes" id="UP000250443"/>
    </source>
</evidence>
<dbReference type="Pfam" id="PF00126">
    <property type="entry name" value="HTH_1"/>
    <property type="match status" value="1"/>
</dbReference>
<dbReference type="InterPro" id="IPR036390">
    <property type="entry name" value="WH_DNA-bd_sf"/>
</dbReference>
<dbReference type="InterPro" id="IPR050950">
    <property type="entry name" value="HTH-type_LysR_regulators"/>
</dbReference>
<dbReference type="Pfam" id="PF03466">
    <property type="entry name" value="LysR_substrate"/>
    <property type="match status" value="1"/>
</dbReference>
<comment type="similarity">
    <text evidence="1">Belongs to the LysR transcriptional regulatory family.</text>
</comment>
<gene>
    <name evidence="7" type="primary">gltC_1</name>
    <name evidence="6" type="ORF">IRZ65_06510</name>
    <name evidence="7" type="ORF">NCTC11842_01115</name>
</gene>
<keyword evidence="2" id="KW-0805">Transcription regulation</keyword>
<accession>A0A2X2E6M0</accession>
<dbReference type="SUPFAM" id="SSF53850">
    <property type="entry name" value="Periplasmic binding protein-like II"/>
    <property type="match status" value="1"/>
</dbReference>
<dbReference type="SUPFAM" id="SSF46785">
    <property type="entry name" value="Winged helix' DNA-binding domain"/>
    <property type="match status" value="1"/>
</dbReference>
<reference evidence="6 9" key="2">
    <citation type="submission" date="2020-10" db="EMBL/GenBank/DDBJ databases">
        <title>Genome sequences of Pseudomonas isolates.</title>
        <authorList>
            <person name="Wessels L."/>
            <person name="Reich F."/>
            <person name="Hammerl J."/>
        </authorList>
    </citation>
    <scope>NUCLEOTIDE SEQUENCE [LARGE SCALE GENOMIC DNA]</scope>
    <source>
        <strain evidence="6 9">20-MO00624-0</strain>
    </source>
</reference>
<dbReference type="PROSITE" id="PS50931">
    <property type="entry name" value="HTH_LYSR"/>
    <property type="match status" value="1"/>
</dbReference>
<dbReference type="PRINTS" id="PR00039">
    <property type="entry name" value="HTHLYSR"/>
</dbReference>
<dbReference type="RefSeq" id="WP_010795375.1">
    <property type="nucleotide sequence ID" value="NZ_CP069270.1"/>
</dbReference>
<dbReference type="AlphaFoldDB" id="A0A2X2E6M0"/>
<evidence type="ECO:0000313" key="7">
    <source>
        <dbReference type="EMBL" id="SPZ03749.1"/>
    </source>
</evidence>
<dbReference type="FunFam" id="1.10.10.10:FF:000001">
    <property type="entry name" value="LysR family transcriptional regulator"/>
    <property type="match status" value="1"/>
</dbReference>
<evidence type="ECO:0000256" key="1">
    <source>
        <dbReference type="ARBA" id="ARBA00009437"/>
    </source>
</evidence>
<dbReference type="GO" id="GO:0003700">
    <property type="term" value="F:DNA-binding transcription factor activity"/>
    <property type="evidence" value="ECO:0007669"/>
    <property type="project" value="InterPro"/>
</dbReference>
<reference evidence="7 8" key="1">
    <citation type="submission" date="2018-06" db="EMBL/GenBank/DDBJ databases">
        <authorList>
            <consortium name="Pathogen Informatics"/>
            <person name="Doyle S."/>
        </authorList>
    </citation>
    <scope>NUCLEOTIDE SEQUENCE [LARGE SCALE GENOMIC DNA]</scope>
    <source>
        <strain evidence="7 8">NCTC11842</strain>
    </source>
</reference>
<dbReference type="PANTHER" id="PTHR30419">
    <property type="entry name" value="HTH-TYPE TRANSCRIPTIONAL REGULATOR YBHD"/>
    <property type="match status" value="1"/>
</dbReference>
<keyword evidence="3" id="KW-0238">DNA-binding</keyword>
<dbReference type="Proteomes" id="UP000250443">
    <property type="component" value="Unassembled WGS sequence"/>
</dbReference>
<evidence type="ECO:0000256" key="3">
    <source>
        <dbReference type="ARBA" id="ARBA00023125"/>
    </source>
</evidence>
<name>A0A2X2E6M0_PSELU</name>
<dbReference type="InterPro" id="IPR000847">
    <property type="entry name" value="LysR_HTH_N"/>
</dbReference>
<dbReference type="Proteomes" id="UP000626180">
    <property type="component" value="Unassembled WGS sequence"/>
</dbReference>
<evidence type="ECO:0000259" key="5">
    <source>
        <dbReference type="PROSITE" id="PS50931"/>
    </source>
</evidence>
<dbReference type="InterPro" id="IPR036388">
    <property type="entry name" value="WH-like_DNA-bd_sf"/>
</dbReference>
<sequence>MEFKQLRMFVEVVRQGGFTASTRVLHATQSTVSKQIAHLEQSLGLRLLDRTGPALQLTDAGHVVLKHAEHILRQHREMLTELDDLARLGQGQLRVGLPILGAETLFAAPFSLYRKRYPQITVHLVEGGSKLMEELVIKGDIEIGGCLTPNDPSFDYQPFCNEPLDAVLSCIHPLANRPRLALAELAATPFLLYQQSYTLNDRLLQACREAGFTPQEGGRSGQADFLIALAAAGQGVVLLPRIVAQKLIRPDVVRIPLTQPDLRWDASFIWRRGAYLSRAARAWLDLMQEVSLEQFGKLDT</sequence>
<evidence type="ECO:0000256" key="2">
    <source>
        <dbReference type="ARBA" id="ARBA00023015"/>
    </source>
</evidence>
<dbReference type="EMBL" id="JADMCD010000002">
    <property type="protein sequence ID" value="MBF8640327.1"/>
    <property type="molecule type" value="Genomic_DNA"/>
</dbReference>
<dbReference type="PANTHER" id="PTHR30419:SF8">
    <property type="entry name" value="NITROGEN ASSIMILATION TRANSCRIPTIONAL ACTIVATOR-RELATED"/>
    <property type="match status" value="1"/>
</dbReference>
<dbReference type="GO" id="GO:0003677">
    <property type="term" value="F:DNA binding"/>
    <property type="evidence" value="ECO:0007669"/>
    <property type="project" value="UniProtKB-KW"/>
</dbReference>
<evidence type="ECO:0000313" key="6">
    <source>
        <dbReference type="EMBL" id="MBF8640327.1"/>
    </source>
</evidence>
<dbReference type="Gene3D" id="3.40.190.290">
    <property type="match status" value="1"/>
</dbReference>
<organism evidence="7 8">
    <name type="scientific">Pseudomonas luteola</name>
    <dbReference type="NCBI Taxonomy" id="47886"/>
    <lineage>
        <taxon>Bacteria</taxon>
        <taxon>Pseudomonadati</taxon>
        <taxon>Pseudomonadota</taxon>
        <taxon>Gammaproteobacteria</taxon>
        <taxon>Pseudomonadales</taxon>
        <taxon>Pseudomonadaceae</taxon>
        <taxon>Pseudomonas</taxon>
    </lineage>
</organism>
<evidence type="ECO:0000313" key="9">
    <source>
        <dbReference type="Proteomes" id="UP000626180"/>
    </source>
</evidence>
<feature type="domain" description="HTH lysR-type" evidence="5">
    <location>
        <begin position="1"/>
        <end position="58"/>
    </location>
</feature>
<proteinExistence type="inferred from homology"/>
<dbReference type="EMBL" id="UAUF01000009">
    <property type="protein sequence ID" value="SPZ03749.1"/>
    <property type="molecule type" value="Genomic_DNA"/>
</dbReference>
<evidence type="ECO:0000256" key="4">
    <source>
        <dbReference type="ARBA" id="ARBA00023163"/>
    </source>
</evidence>
<keyword evidence="9" id="KW-1185">Reference proteome</keyword>
<dbReference type="Gene3D" id="1.10.10.10">
    <property type="entry name" value="Winged helix-like DNA-binding domain superfamily/Winged helix DNA-binding domain"/>
    <property type="match status" value="1"/>
</dbReference>
<protein>
    <submittedName>
        <fullName evidence="7">LysR family transcriptional regulator</fullName>
    </submittedName>
</protein>